<reference evidence="2" key="1">
    <citation type="journal article" date="2014" name="Front. Microbiol.">
        <title>High frequency of phylogenetically diverse reductive dehalogenase-homologous genes in deep subseafloor sedimentary metagenomes.</title>
        <authorList>
            <person name="Kawai M."/>
            <person name="Futagami T."/>
            <person name="Toyoda A."/>
            <person name="Takaki Y."/>
            <person name="Nishi S."/>
            <person name="Hori S."/>
            <person name="Arai W."/>
            <person name="Tsubouchi T."/>
            <person name="Morono Y."/>
            <person name="Uchiyama I."/>
            <person name="Ito T."/>
            <person name="Fujiyama A."/>
            <person name="Inagaki F."/>
            <person name="Takami H."/>
        </authorList>
    </citation>
    <scope>NUCLEOTIDE SEQUENCE</scope>
    <source>
        <strain evidence="2">Expedition CK06-06</strain>
    </source>
</reference>
<dbReference type="PANTHER" id="PTHR32114:SF2">
    <property type="entry name" value="ABC TRANSPORTER ABCH.3"/>
    <property type="match status" value="1"/>
</dbReference>
<gene>
    <name evidence="2" type="ORF">S01H1_10840</name>
</gene>
<dbReference type="SUPFAM" id="SSF52540">
    <property type="entry name" value="P-loop containing nucleoside triphosphate hydrolases"/>
    <property type="match status" value="1"/>
</dbReference>
<accession>X0TFB4</accession>
<name>X0TFB4_9ZZZZ</name>
<feature type="domain" description="Rad50/SbcC-type AAA" evidence="1">
    <location>
        <begin position="7"/>
        <end position="220"/>
    </location>
</feature>
<evidence type="ECO:0000313" key="2">
    <source>
        <dbReference type="EMBL" id="GAF74760.1"/>
    </source>
</evidence>
<dbReference type="InterPro" id="IPR038729">
    <property type="entry name" value="Rad50/SbcC_AAA"/>
</dbReference>
<dbReference type="GO" id="GO:0016887">
    <property type="term" value="F:ATP hydrolysis activity"/>
    <property type="evidence" value="ECO:0007669"/>
    <property type="project" value="InterPro"/>
</dbReference>
<proteinExistence type="predicted"/>
<dbReference type="InterPro" id="IPR027417">
    <property type="entry name" value="P-loop_NTPase"/>
</dbReference>
<sequence length="223" mass="26028">MRLELSSIRFRNFLSFGSKWQDVNFLHGINLVLGLDRDKDRSNASGKSSFLETIPFALFGKVNRNIKKEQIVNWKSRKNCEVQIDFAKGDDDYTIYRALKPDKLIVSINGRDLPIDAKKLDFQKKLEDDILNIDFKTFMSLIYNNINSTVPILTMKKPDKRRFLERVFGLQFVKVINDNANKKVRNIDKKLSELSIQKEYNGRTANDAREQIVDLEKKLRSYS</sequence>
<protein>
    <recommendedName>
        <fullName evidence="1">Rad50/SbcC-type AAA domain-containing protein</fullName>
    </recommendedName>
</protein>
<dbReference type="PANTHER" id="PTHR32114">
    <property type="entry name" value="ABC TRANSPORTER ABCH.3"/>
    <property type="match status" value="1"/>
</dbReference>
<dbReference type="EMBL" id="BARS01005528">
    <property type="protein sequence ID" value="GAF74760.1"/>
    <property type="molecule type" value="Genomic_DNA"/>
</dbReference>
<feature type="non-terminal residue" evidence="2">
    <location>
        <position position="223"/>
    </location>
</feature>
<dbReference type="AlphaFoldDB" id="X0TFB4"/>
<dbReference type="Gene3D" id="3.40.50.300">
    <property type="entry name" value="P-loop containing nucleotide triphosphate hydrolases"/>
    <property type="match status" value="1"/>
</dbReference>
<comment type="caution">
    <text evidence="2">The sequence shown here is derived from an EMBL/GenBank/DDBJ whole genome shotgun (WGS) entry which is preliminary data.</text>
</comment>
<organism evidence="2">
    <name type="scientific">marine sediment metagenome</name>
    <dbReference type="NCBI Taxonomy" id="412755"/>
    <lineage>
        <taxon>unclassified sequences</taxon>
        <taxon>metagenomes</taxon>
        <taxon>ecological metagenomes</taxon>
    </lineage>
</organism>
<dbReference type="Pfam" id="PF13476">
    <property type="entry name" value="AAA_23"/>
    <property type="match status" value="1"/>
</dbReference>
<evidence type="ECO:0000259" key="1">
    <source>
        <dbReference type="Pfam" id="PF13476"/>
    </source>
</evidence>
<dbReference type="GO" id="GO:0006302">
    <property type="term" value="P:double-strand break repair"/>
    <property type="evidence" value="ECO:0007669"/>
    <property type="project" value="InterPro"/>
</dbReference>